<proteinExistence type="predicted"/>
<dbReference type="GO" id="GO:0070813">
    <property type="term" value="P:hydrogen sulfide metabolic process"/>
    <property type="evidence" value="ECO:0007669"/>
    <property type="project" value="TreeGrafter"/>
</dbReference>
<dbReference type="PROSITE" id="PS50206">
    <property type="entry name" value="RHODANESE_3"/>
    <property type="match status" value="1"/>
</dbReference>
<sequence length="454" mass="48375">MHLERIETTGLAHFSYLITDGGVAAVIDPRRDVDIYLEIARREGAVVQHVFETHRNEDLISGAAALSELTGARVYHGPKPAGNIAYAEIVREPFEVSVGNLRLQVLETPGHTEDSISIAVFDESYPEGAAGVFTGDALFVGDVGRTDFYQDREAEMAGKLWDSLQKLLALGDQVIIYPAHGAGSVCGSGVAERAFSTLGHERRNNRRLSLPSREAFVAAKTAEHHYQPPYFSIIERLNLEGAQARQNNLAPPILTLGELQSRAPDHLIDIRYVTSFLGGHVDGAQALPVSMISAFAGWFIAETDSIGLIAEDAEAVSAAIDHLGRIGFDNVIGAALSPLSMAASGAALTSVPIVGVETVAERSQNQDGWTLLDVRSIEEFEAGHVPGASHFYVGDVLAACDKPELAGSATIMCGSGARATVAASALLRCGYSDIDVFIGSFKAWQAAGKPVERA</sequence>
<keyword evidence="1" id="KW-0479">Metal-binding</keyword>
<dbReference type="InterPro" id="IPR001279">
    <property type="entry name" value="Metallo-B-lactamas"/>
</dbReference>
<dbReference type="Pfam" id="PF00581">
    <property type="entry name" value="Rhodanese"/>
    <property type="match status" value="1"/>
</dbReference>
<dbReference type="InterPro" id="IPR044528">
    <property type="entry name" value="POD-like_MBL-fold"/>
</dbReference>
<dbReference type="GO" id="GO:0004792">
    <property type="term" value="F:thiosulfate-cyanide sulfurtransferase activity"/>
    <property type="evidence" value="ECO:0007669"/>
    <property type="project" value="InterPro"/>
</dbReference>
<dbReference type="SUPFAM" id="SSF56281">
    <property type="entry name" value="Metallo-hydrolase/oxidoreductase"/>
    <property type="match status" value="1"/>
</dbReference>
<name>A0A059E158_9PROT</name>
<organism evidence="3 4">
    <name type="scientific">Hyphomonas atlantica</name>
    <dbReference type="NCBI Taxonomy" id="1280948"/>
    <lineage>
        <taxon>Bacteria</taxon>
        <taxon>Pseudomonadati</taxon>
        <taxon>Pseudomonadota</taxon>
        <taxon>Alphaproteobacteria</taxon>
        <taxon>Hyphomonadales</taxon>
        <taxon>Hyphomonadaceae</taxon>
        <taxon>Hyphomonas</taxon>
    </lineage>
</organism>
<dbReference type="PANTHER" id="PTHR43084:SF1">
    <property type="entry name" value="PERSULFIDE DIOXYGENASE ETHE1, MITOCHONDRIAL"/>
    <property type="match status" value="1"/>
</dbReference>
<dbReference type="eggNOG" id="COG0607">
    <property type="taxonomic scope" value="Bacteria"/>
</dbReference>
<dbReference type="CDD" id="cd00158">
    <property type="entry name" value="RHOD"/>
    <property type="match status" value="1"/>
</dbReference>
<dbReference type="InterPro" id="IPR001763">
    <property type="entry name" value="Rhodanese-like_dom"/>
</dbReference>
<gene>
    <name evidence="3" type="ORF">HY36_17410</name>
</gene>
<dbReference type="STRING" id="1280948.HY36_17410"/>
<dbReference type="AlphaFoldDB" id="A0A059E158"/>
<protein>
    <recommendedName>
        <fullName evidence="2">Rhodanese domain-containing protein</fullName>
    </recommendedName>
</protein>
<dbReference type="CDD" id="cd07724">
    <property type="entry name" value="POD-like_MBL-fold"/>
    <property type="match status" value="1"/>
</dbReference>
<dbReference type="GO" id="GO:0006749">
    <property type="term" value="P:glutathione metabolic process"/>
    <property type="evidence" value="ECO:0007669"/>
    <property type="project" value="InterPro"/>
</dbReference>
<dbReference type="SMART" id="SM00849">
    <property type="entry name" value="Lactamase_B"/>
    <property type="match status" value="1"/>
</dbReference>
<accession>A0A059E158</accession>
<evidence type="ECO:0000256" key="1">
    <source>
        <dbReference type="ARBA" id="ARBA00022723"/>
    </source>
</evidence>
<dbReference type="RefSeq" id="WP_035551956.1">
    <property type="nucleotide sequence ID" value="NZ_AWFH01000020.1"/>
</dbReference>
<dbReference type="InterPro" id="IPR036866">
    <property type="entry name" value="RibonucZ/Hydroxyglut_hydro"/>
</dbReference>
<evidence type="ECO:0000313" key="4">
    <source>
        <dbReference type="Proteomes" id="UP000024547"/>
    </source>
</evidence>
<dbReference type="GO" id="GO:0046872">
    <property type="term" value="F:metal ion binding"/>
    <property type="evidence" value="ECO:0007669"/>
    <property type="project" value="UniProtKB-KW"/>
</dbReference>
<evidence type="ECO:0000259" key="2">
    <source>
        <dbReference type="PROSITE" id="PS50206"/>
    </source>
</evidence>
<dbReference type="Gene3D" id="3.60.15.10">
    <property type="entry name" value="Ribonuclease Z/Hydroxyacylglutathione hydrolase-like"/>
    <property type="match status" value="1"/>
</dbReference>
<comment type="caution">
    <text evidence="3">The sequence shown here is derived from an EMBL/GenBank/DDBJ whole genome shotgun (WGS) entry which is preliminary data.</text>
</comment>
<dbReference type="GO" id="GO:0050313">
    <property type="term" value="F:sulfur dioxygenase activity"/>
    <property type="evidence" value="ECO:0007669"/>
    <property type="project" value="InterPro"/>
</dbReference>
<dbReference type="InterPro" id="IPR051682">
    <property type="entry name" value="Mito_Persulfide_Diox"/>
</dbReference>
<dbReference type="eggNOG" id="COG0491">
    <property type="taxonomic scope" value="Bacteria"/>
</dbReference>
<dbReference type="PROSITE" id="PS00380">
    <property type="entry name" value="RHODANESE_1"/>
    <property type="match status" value="1"/>
</dbReference>
<dbReference type="SMART" id="SM00450">
    <property type="entry name" value="RHOD"/>
    <property type="match status" value="1"/>
</dbReference>
<evidence type="ECO:0000313" key="3">
    <source>
        <dbReference type="EMBL" id="KCZ60698.1"/>
    </source>
</evidence>
<dbReference type="InterPro" id="IPR001307">
    <property type="entry name" value="Thiosulphate_STrfase_CS"/>
</dbReference>
<dbReference type="SUPFAM" id="SSF52821">
    <property type="entry name" value="Rhodanese/Cell cycle control phosphatase"/>
    <property type="match status" value="2"/>
</dbReference>
<dbReference type="PATRIC" id="fig|1280948.3.peg.2006"/>
<dbReference type="PANTHER" id="PTHR43084">
    <property type="entry name" value="PERSULFIDE DIOXYGENASE ETHE1"/>
    <property type="match status" value="1"/>
</dbReference>
<dbReference type="OrthoDB" id="9784009at2"/>
<dbReference type="EMBL" id="AWFH01000020">
    <property type="protein sequence ID" value="KCZ60698.1"/>
    <property type="molecule type" value="Genomic_DNA"/>
</dbReference>
<reference evidence="3 4" key="1">
    <citation type="journal article" date="2014" name="Antonie Van Leeuwenhoek">
        <title>Hyphomonas beringensis sp. nov. and Hyphomonas chukchiensis sp. nov., isolated from surface seawater of the Bering Sea and Chukchi Sea.</title>
        <authorList>
            <person name="Li C."/>
            <person name="Lai Q."/>
            <person name="Li G."/>
            <person name="Dong C."/>
            <person name="Wang J."/>
            <person name="Liao Y."/>
            <person name="Shao Z."/>
        </authorList>
    </citation>
    <scope>NUCLEOTIDE SEQUENCE [LARGE SCALE GENOMIC DNA]</scope>
    <source>
        <strain evidence="3 4">22II1-22F38</strain>
    </source>
</reference>
<dbReference type="Pfam" id="PF00753">
    <property type="entry name" value="Lactamase_B"/>
    <property type="match status" value="1"/>
</dbReference>
<dbReference type="InterPro" id="IPR036873">
    <property type="entry name" value="Rhodanese-like_dom_sf"/>
</dbReference>
<dbReference type="Gene3D" id="3.40.250.10">
    <property type="entry name" value="Rhodanese-like domain"/>
    <property type="match status" value="2"/>
</dbReference>
<keyword evidence="4" id="KW-1185">Reference proteome</keyword>
<feature type="domain" description="Rhodanese" evidence="2">
    <location>
        <begin position="365"/>
        <end position="453"/>
    </location>
</feature>
<dbReference type="Proteomes" id="UP000024547">
    <property type="component" value="Unassembled WGS sequence"/>
</dbReference>